<reference evidence="1 2" key="3">
    <citation type="journal article" date="2020" name="Int. J. Syst. Evol. Microbiol.">
        <title>Corynebacterium silvaticum sp. nov., a unique group of NTTB corynebacteria in wild boar and roe deer.</title>
        <authorList>
            <person name="Dangel A."/>
            <person name="Berger A."/>
            <person name="Rau J."/>
            <person name="Eisenberg T."/>
            <person name="Kampfer P."/>
            <person name="Margos G."/>
            <person name="Contzen M."/>
            <person name="Busse H.J."/>
            <person name="Konrad R."/>
            <person name="Peters M."/>
            <person name="Sting R."/>
            <person name="Sing A."/>
        </authorList>
    </citation>
    <scope>NUCLEOTIDE SEQUENCE [LARGE SCALE GENOMIC DNA]</scope>
    <source>
        <strain evidence="1 2">PO100/5</strain>
    </source>
</reference>
<evidence type="ECO:0000313" key="2">
    <source>
        <dbReference type="Proteomes" id="UP000195652"/>
    </source>
</evidence>
<accession>A0ACD4PYY1</accession>
<dbReference type="Proteomes" id="UP000195652">
    <property type="component" value="Chromosome"/>
</dbReference>
<reference evidence="1 2" key="2">
    <citation type="journal article" date="2020" name="Antonie Van Leeuwenhoek">
        <title>Phylogenomic characterisation of a novel corynebacterial species pathogenic to animals.</title>
        <authorList>
            <person name="Moller J."/>
            <person name="Musella L."/>
            <person name="Melnikov V."/>
            <person name="Geissdorfer W."/>
            <person name="Burkovski A."/>
            <person name="Sangal V."/>
        </authorList>
    </citation>
    <scope>NUCLEOTIDE SEQUENCE [LARGE SCALE GENOMIC DNA]</scope>
    <source>
        <strain evidence="1 2">PO100/5</strain>
    </source>
</reference>
<gene>
    <name evidence="1" type="ORF">CBE74_12440</name>
</gene>
<proteinExistence type="predicted"/>
<reference evidence="1 2" key="1">
    <citation type="journal article" date="2014" name="BMC Vet. Res.">
        <title>First report of Corynebacterium pseudotuberculosis from caseous lymphadenitis lesions in Black Alentejano pig (Sus scrofa domesticus).</title>
        <authorList>
            <person name="Oliveira M."/>
            <person name="Barroco C."/>
            <person name="Mottola C."/>
            <person name="Santos R."/>
            <person name="Lemsaddek A."/>
            <person name="Tavares L."/>
            <person name="Semedo-Lemsaddek T."/>
        </authorList>
    </citation>
    <scope>NUCLEOTIDE SEQUENCE [LARGE SCALE GENOMIC DNA]</scope>
    <source>
        <strain evidence="1 2">PO100/5</strain>
    </source>
</reference>
<evidence type="ECO:0000313" key="1">
    <source>
        <dbReference type="EMBL" id="WCV10771.1"/>
    </source>
</evidence>
<protein>
    <submittedName>
        <fullName evidence="1">Uncharacterized protein</fullName>
    </submittedName>
</protein>
<sequence>MLPGEGVDGFAGACERGVQLACRVAGIDDAGDPLGRRDLGALDLPWRVL</sequence>
<keyword evidence="2" id="KW-1185">Reference proteome</keyword>
<organism evidence="1 2">
    <name type="scientific">Corynebacterium silvaticum</name>
    <dbReference type="NCBI Taxonomy" id="2320431"/>
    <lineage>
        <taxon>Bacteria</taxon>
        <taxon>Bacillati</taxon>
        <taxon>Actinomycetota</taxon>
        <taxon>Actinomycetes</taxon>
        <taxon>Mycobacteriales</taxon>
        <taxon>Corynebacteriaceae</taxon>
        <taxon>Corynebacterium</taxon>
    </lineage>
</organism>
<reference evidence="1 2" key="4">
    <citation type="journal article" date="2020" name="PLoS ONE">
        <title>Taxonomic classification of strain PO100/5 shows a broader geographic distribution and genetic markers of the recently described Corynebacterium silvaticum.</title>
        <authorList>
            <person name="Viana M.V.C."/>
            <person name="Profeta R."/>
            <person name="da Silva A.L."/>
            <person name="Hurtado R."/>
            <person name="Cerqueira J.C."/>
            <person name="Ribeiro B.F.S."/>
            <person name="Almeida M.O."/>
            <person name="Morais-Rodrigues F."/>
            <person name="Soares S.C."/>
            <person name="Oliveira M."/>
            <person name="Tavares L."/>
            <person name="Figueiredo H."/>
            <person name="Wattam A.R."/>
            <person name="Barh D."/>
            <person name="Ghosh P."/>
            <person name="Silva A."/>
            <person name="Azevedo V."/>
        </authorList>
    </citation>
    <scope>NUCLEOTIDE SEQUENCE [LARGE SCALE GENOMIC DNA]</scope>
    <source>
        <strain evidence="1 2">PO100/5</strain>
    </source>
</reference>
<dbReference type="EMBL" id="CP021417">
    <property type="protein sequence ID" value="WCV10771.1"/>
    <property type="molecule type" value="Genomic_DNA"/>
</dbReference>
<name>A0ACD4PYY1_9CORY</name>